<dbReference type="AlphaFoldDB" id="A0A9Q1KF93"/>
<dbReference type="InterPro" id="IPR036691">
    <property type="entry name" value="Endo/exonu/phosph_ase_sf"/>
</dbReference>
<dbReference type="Gene3D" id="3.60.10.10">
    <property type="entry name" value="Endonuclease/exonuclease/phosphatase"/>
    <property type="match status" value="1"/>
</dbReference>
<evidence type="ECO:0008006" key="3">
    <source>
        <dbReference type="Google" id="ProtNLM"/>
    </source>
</evidence>
<dbReference type="EMBL" id="JAKOGI010000154">
    <property type="protein sequence ID" value="KAJ8441768.1"/>
    <property type="molecule type" value="Genomic_DNA"/>
</dbReference>
<proteinExistence type="predicted"/>
<organism evidence="1 2">
    <name type="scientific">Carnegiea gigantea</name>
    <dbReference type="NCBI Taxonomy" id="171969"/>
    <lineage>
        <taxon>Eukaryota</taxon>
        <taxon>Viridiplantae</taxon>
        <taxon>Streptophyta</taxon>
        <taxon>Embryophyta</taxon>
        <taxon>Tracheophyta</taxon>
        <taxon>Spermatophyta</taxon>
        <taxon>Magnoliopsida</taxon>
        <taxon>eudicotyledons</taxon>
        <taxon>Gunneridae</taxon>
        <taxon>Pentapetalae</taxon>
        <taxon>Caryophyllales</taxon>
        <taxon>Cactineae</taxon>
        <taxon>Cactaceae</taxon>
        <taxon>Cactoideae</taxon>
        <taxon>Echinocereeae</taxon>
        <taxon>Carnegiea</taxon>
    </lineage>
</organism>
<dbReference type="OrthoDB" id="425619at2759"/>
<protein>
    <recommendedName>
        <fullName evidence="3">DUF4283 domain-containing protein</fullName>
    </recommendedName>
</protein>
<dbReference type="SUPFAM" id="SSF56219">
    <property type="entry name" value="DNase I-like"/>
    <property type="match status" value="1"/>
</dbReference>
<evidence type="ECO:0000313" key="2">
    <source>
        <dbReference type="Proteomes" id="UP001153076"/>
    </source>
</evidence>
<reference evidence="1" key="1">
    <citation type="submission" date="2022-04" db="EMBL/GenBank/DDBJ databases">
        <title>Carnegiea gigantea Genome sequencing and assembly v2.</title>
        <authorList>
            <person name="Copetti D."/>
            <person name="Sanderson M.J."/>
            <person name="Burquez A."/>
            <person name="Wojciechowski M.F."/>
        </authorList>
    </citation>
    <scope>NUCLEOTIDE SEQUENCE</scope>
    <source>
        <strain evidence="1">SGP5-SGP5p</strain>
        <tissue evidence="1">Aerial part</tissue>
    </source>
</reference>
<evidence type="ECO:0000313" key="1">
    <source>
        <dbReference type="EMBL" id="KAJ8441768.1"/>
    </source>
</evidence>
<name>A0A9Q1KF93_9CARY</name>
<gene>
    <name evidence="1" type="ORF">Cgig2_009014</name>
</gene>
<keyword evidence="2" id="KW-1185">Reference proteome</keyword>
<comment type="caution">
    <text evidence="1">The sequence shown here is derived from an EMBL/GenBank/DDBJ whole genome shotgun (WGS) entry which is preliminary data.</text>
</comment>
<accession>A0A9Q1KF93</accession>
<dbReference type="PANTHER" id="PTHR33233">
    <property type="entry name" value="ENDONUCLEASE/EXONUCLEASE/PHOSPHATASE"/>
    <property type="match status" value="1"/>
</dbReference>
<dbReference type="Proteomes" id="UP001153076">
    <property type="component" value="Unassembled WGS sequence"/>
</dbReference>
<dbReference type="PANTHER" id="PTHR33233:SF17">
    <property type="entry name" value="DUF4283 DOMAIN-CONTAINING PROTEIN"/>
    <property type="match status" value="1"/>
</dbReference>
<sequence>MFNSVEKSVQLSPPAIKSSYASLVDPEEGTDLKFIPLTDLNGTHCAKLEQSDVIEEINYWQKAIICSGVFLVRFCNLQDKLQVEKKGIFYFDNKPFLIKAWNPEMDFHTDSIKSLPLWVQLPNLDGSNSLSKISSLLGLPIKTDRYTRDRTMINYARLPTKRTHYSLFGHEEPAYKKKTAVRKEWRQVQDKNTKKDSVQSNADADGFLPISKKDFVKANVPTEQPNPSVTTKNSMQATVCLIGLFETKSEQLIHCRAVQLSTQRHFQISFVYGFNKEEQRTQLWIDLVDMAPTITDAWCILGDFNSILYKEDRIGGDAVTEHTTREFHNCIDQCEIHELTCSGPSYSWTNKSIWSRIDRVFINNYWHNHFNFTHTKYLANGLSYHTPLLVHFPSSQKSQTFF</sequence>